<evidence type="ECO:0000256" key="5">
    <source>
        <dbReference type="ARBA" id="ARBA00022723"/>
    </source>
</evidence>
<sequence length="498" mass="55654">MSIIVLVLALCAAALVYYTTTALSRTRSRLPLPPGPEGNWDFGRSTSSFAHVSFQELETLFQEYGPVVTLKSGSKTVVVIGRQQAASDIMEKEGASLADRPKWVAASEIVSGGMRILLLNSGKRFRKLRRALHSHLQAKAVVDYEPLQMRYAKNVILDLIDDPDNHACHARRYAGSLILALTYGRTAPGRSDDPEIVAVARCLQRVGLAVRPGEYKVDEYPLLRYWPFYRKELRVWHAEELALFRSQMDTVANNMDTVQPCFGKYLLEHQGELELKYDELVYLAGTMFGAGSATTASAISLVIMAAACFPAAQRAVQQQIDEVIGGDRAPNFEDYAALPRVKAFILETYRWRPVGGSGFSHRASRDVFWKNYCIPKGTVVIGNHWSICRDPALFEDSDDFNPDRWLDDLGRIKDDVPFFNFGFGRRICPGQYVADKSLFINTALILWAFNITQVASEPIDPTSFVSVGVSISPQPFKACFNKRVEGIHRLLEGYGISH</sequence>
<evidence type="ECO:0000256" key="3">
    <source>
        <dbReference type="ARBA" id="ARBA00010617"/>
    </source>
</evidence>
<dbReference type="SUPFAM" id="SSF48264">
    <property type="entry name" value="Cytochrome P450"/>
    <property type="match status" value="1"/>
</dbReference>
<dbReference type="GeneID" id="66106141"/>
<name>A0A9P7VFG5_9AGAR</name>
<evidence type="ECO:0000256" key="1">
    <source>
        <dbReference type="ARBA" id="ARBA00001971"/>
    </source>
</evidence>
<evidence type="ECO:0000256" key="10">
    <source>
        <dbReference type="RuleBase" id="RU000461"/>
    </source>
</evidence>
<dbReference type="Gene3D" id="1.10.630.10">
    <property type="entry name" value="Cytochrome P450"/>
    <property type="match status" value="1"/>
</dbReference>
<dbReference type="PROSITE" id="PS00086">
    <property type="entry name" value="CYTOCHROME_P450"/>
    <property type="match status" value="1"/>
</dbReference>
<evidence type="ECO:0000256" key="9">
    <source>
        <dbReference type="PIRSR" id="PIRSR602401-1"/>
    </source>
</evidence>
<keyword evidence="12" id="KW-1185">Reference proteome</keyword>
<proteinExistence type="inferred from homology"/>
<gene>
    <name evidence="11" type="ORF">BT62DRAFT_911803</name>
</gene>
<dbReference type="InterPro" id="IPR002401">
    <property type="entry name" value="Cyt_P450_E_grp-I"/>
</dbReference>
<dbReference type="GO" id="GO:0016705">
    <property type="term" value="F:oxidoreductase activity, acting on paired donors, with incorporation or reduction of molecular oxygen"/>
    <property type="evidence" value="ECO:0007669"/>
    <property type="project" value="InterPro"/>
</dbReference>
<comment type="similarity">
    <text evidence="3 10">Belongs to the cytochrome P450 family.</text>
</comment>
<dbReference type="PRINTS" id="PR00463">
    <property type="entry name" value="EP450I"/>
</dbReference>
<dbReference type="CDD" id="cd11065">
    <property type="entry name" value="CYP64-like"/>
    <property type="match status" value="1"/>
</dbReference>
<comment type="caution">
    <text evidence="11">The sequence shown here is derived from an EMBL/GenBank/DDBJ whole genome shotgun (WGS) entry which is preliminary data.</text>
</comment>
<evidence type="ECO:0000256" key="4">
    <source>
        <dbReference type="ARBA" id="ARBA00022617"/>
    </source>
</evidence>
<evidence type="ECO:0000256" key="7">
    <source>
        <dbReference type="ARBA" id="ARBA00023004"/>
    </source>
</evidence>
<keyword evidence="5 9" id="KW-0479">Metal-binding</keyword>
<dbReference type="InterPro" id="IPR050364">
    <property type="entry name" value="Cytochrome_P450_fung"/>
</dbReference>
<comment type="cofactor">
    <cofactor evidence="1 9">
        <name>heme</name>
        <dbReference type="ChEBI" id="CHEBI:30413"/>
    </cofactor>
</comment>
<evidence type="ECO:0000256" key="8">
    <source>
        <dbReference type="ARBA" id="ARBA00023033"/>
    </source>
</evidence>
<dbReference type="RefSeq" id="XP_043033463.1">
    <property type="nucleotide sequence ID" value="XM_043183844.1"/>
</dbReference>
<dbReference type="PANTHER" id="PTHR46300">
    <property type="entry name" value="P450, PUTATIVE (EUROFUNG)-RELATED-RELATED"/>
    <property type="match status" value="1"/>
</dbReference>
<keyword evidence="4 9" id="KW-0349">Heme</keyword>
<evidence type="ECO:0000256" key="2">
    <source>
        <dbReference type="ARBA" id="ARBA00005179"/>
    </source>
</evidence>
<evidence type="ECO:0000313" key="11">
    <source>
        <dbReference type="EMBL" id="KAG7439963.1"/>
    </source>
</evidence>
<dbReference type="GO" id="GO:0020037">
    <property type="term" value="F:heme binding"/>
    <property type="evidence" value="ECO:0007669"/>
    <property type="project" value="InterPro"/>
</dbReference>
<dbReference type="InterPro" id="IPR036396">
    <property type="entry name" value="Cyt_P450_sf"/>
</dbReference>
<dbReference type="EMBL" id="MU250579">
    <property type="protein sequence ID" value="KAG7439963.1"/>
    <property type="molecule type" value="Genomic_DNA"/>
</dbReference>
<dbReference type="OrthoDB" id="2789670at2759"/>
<reference evidence="11" key="1">
    <citation type="submission" date="2020-11" db="EMBL/GenBank/DDBJ databases">
        <title>Adaptations for nitrogen fixation in a non-lichenized fungal sporocarp promotes dispersal by wood-feeding termites.</title>
        <authorList>
            <consortium name="DOE Joint Genome Institute"/>
            <person name="Koch R.A."/>
            <person name="Yoon G."/>
            <person name="Arayal U."/>
            <person name="Lail K."/>
            <person name="Amirebrahimi M."/>
            <person name="Labutti K."/>
            <person name="Lipzen A."/>
            <person name="Riley R."/>
            <person name="Barry K."/>
            <person name="Henrissat B."/>
            <person name="Grigoriev I.V."/>
            <person name="Herr J.R."/>
            <person name="Aime M.C."/>
        </authorList>
    </citation>
    <scope>NUCLEOTIDE SEQUENCE</scope>
    <source>
        <strain evidence="11">MCA 3950</strain>
    </source>
</reference>
<feature type="binding site" description="axial binding residue" evidence="9">
    <location>
        <position position="428"/>
    </location>
    <ligand>
        <name>heme</name>
        <dbReference type="ChEBI" id="CHEBI:30413"/>
    </ligand>
    <ligandPart>
        <name>Fe</name>
        <dbReference type="ChEBI" id="CHEBI:18248"/>
    </ligandPart>
</feature>
<keyword evidence="6 10" id="KW-0560">Oxidoreductase</keyword>
<dbReference type="InterPro" id="IPR001128">
    <property type="entry name" value="Cyt_P450"/>
</dbReference>
<protein>
    <submittedName>
        <fullName evidence="11">Cytochrome P450</fullName>
    </submittedName>
</protein>
<dbReference type="Proteomes" id="UP000812287">
    <property type="component" value="Unassembled WGS sequence"/>
</dbReference>
<dbReference type="AlphaFoldDB" id="A0A9P7VFG5"/>
<keyword evidence="8 10" id="KW-0503">Monooxygenase</keyword>
<dbReference type="GO" id="GO:0004497">
    <property type="term" value="F:monooxygenase activity"/>
    <property type="evidence" value="ECO:0007669"/>
    <property type="project" value="UniProtKB-KW"/>
</dbReference>
<accession>A0A9P7VFG5</accession>
<organism evidence="11 12">
    <name type="scientific">Guyanagaster necrorhizus</name>
    <dbReference type="NCBI Taxonomy" id="856835"/>
    <lineage>
        <taxon>Eukaryota</taxon>
        <taxon>Fungi</taxon>
        <taxon>Dikarya</taxon>
        <taxon>Basidiomycota</taxon>
        <taxon>Agaricomycotina</taxon>
        <taxon>Agaricomycetes</taxon>
        <taxon>Agaricomycetidae</taxon>
        <taxon>Agaricales</taxon>
        <taxon>Marasmiineae</taxon>
        <taxon>Physalacriaceae</taxon>
        <taxon>Guyanagaster</taxon>
    </lineage>
</organism>
<evidence type="ECO:0000256" key="6">
    <source>
        <dbReference type="ARBA" id="ARBA00023002"/>
    </source>
</evidence>
<comment type="pathway">
    <text evidence="2">Secondary metabolite biosynthesis.</text>
</comment>
<keyword evidence="7 9" id="KW-0408">Iron</keyword>
<dbReference type="GO" id="GO:0005506">
    <property type="term" value="F:iron ion binding"/>
    <property type="evidence" value="ECO:0007669"/>
    <property type="project" value="InterPro"/>
</dbReference>
<dbReference type="PRINTS" id="PR00385">
    <property type="entry name" value="P450"/>
</dbReference>
<evidence type="ECO:0000313" key="12">
    <source>
        <dbReference type="Proteomes" id="UP000812287"/>
    </source>
</evidence>
<dbReference type="InterPro" id="IPR017972">
    <property type="entry name" value="Cyt_P450_CS"/>
</dbReference>
<dbReference type="Pfam" id="PF00067">
    <property type="entry name" value="p450"/>
    <property type="match status" value="1"/>
</dbReference>
<dbReference type="PANTHER" id="PTHR46300:SF1">
    <property type="entry name" value="P450, PUTATIVE (EUROFUNG)-RELATED"/>
    <property type="match status" value="1"/>
</dbReference>